<dbReference type="EMBL" id="KN847318">
    <property type="protein sequence ID" value="KIW57800.1"/>
    <property type="molecule type" value="Genomic_DNA"/>
</dbReference>
<dbReference type="InterPro" id="IPR052957">
    <property type="entry name" value="Auxin_embryo_med"/>
</dbReference>
<dbReference type="InterPro" id="IPR036890">
    <property type="entry name" value="HATPase_C_sf"/>
</dbReference>
<name>A0A0D2EST5_9EURO</name>
<proteinExistence type="predicted"/>
<dbReference type="SUPFAM" id="SSF55874">
    <property type="entry name" value="ATPase domain of HSP90 chaperone/DNA topoisomerase II/histidine kinase"/>
    <property type="match status" value="1"/>
</dbReference>
<dbReference type="PANTHER" id="PTHR32387">
    <property type="entry name" value="WU:FJ29H11"/>
    <property type="match status" value="1"/>
</dbReference>
<protein>
    <recommendedName>
        <fullName evidence="3">Protein NO VEIN C-terminal domain-containing protein</fullName>
    </recommendedName>
</protein>
<evidence type="ECO:0000313" key="2">
    <source>
        <dbReference type="Proteomes" id="UP000054342"/>
    </source>
</evidence>
<dbReference type="RefSeq" id="XP_013318384.1">
    <property type="nucleotide sequence ID" value="XM_013462930.1"/>
</dbReference>
<dbReference type="PANTHER" id="PTHR32387:SF0">
    <property type="entry name" value="PROTEIN NO VEIN"/>
    <property type="match status" value="1"/>
</dbReference>
<accession>A0A0D2EST5</accession>
<dbReference type="STRING" id="348802.A0A0D2EST5"/>
<dbReference type="Gene3D" id="3.30.565.10">
    <property type="entry name" value="Histidine kinase-like ATPase, C-terminal domain"/>
    <property type="match status" value="1"/>
</dbReference>
<dbReference type="Proteomes" id="UP000054342">
    <property type="component" value="Unassembled WGS sequence"/>
</dbReference>
<keyword evidence="2" id="KW-1185">Reference proteome</keyword>
<dbReference type="NCBIfam" id="NF047352">
    <property type="entry name" value="P_loop_sacsin"/>
    <property type="match status" value="1"/>
</dbReference>
<dbReference type="HOGENOM" id="CLU_000570_3_0_1"/>
<dbReference type="GeneID" id="25324267"/>
<gene>
    <name evidence="1" type="ORF">PV05_02359</name>
</gene>
<reference evidence="1 2" key="1">
    <citation type="submission" date="2015-01" db="EMBL/GenBank/DDBJ databases">
        <title>The Genome Sequence of Exophiala xenobiotica CBS118157.</title>
        <authorList>
            <consortium name="The Broad Institute Genomics Platform"/>
            <person name="Cuomo C."/>
            <person name="de Hoog S."/>
            <person name="Gorbushina A."/>
            <person name="Stielow B."/>
            <person name="Teixiera M."/>
            <person name="Abouelleil A."/>
            <person name="Chapman S.B."/>
            <person name="Priest M."/>
            <person name="Young S.K."/>
            <person name="Wortman J."/>
            <person name="Nusbaum C."/>
            <person name="Birren B."/>
        </authorList>
    </citation>
    <scope>NUCLEOTIDE SEQUENCE [LARGE SCALE GENOMIC DNA]</scope>
    <source>
        <strain evidence="1 2">CBS 118157</strain>
    </source>
</reference>
<evidence type="ECO:0000313" key="1">
    <source>
        <dbReference type="EMBL" id="KIW57800.1"/>
    </source>
</evidence>
<sequence length="1667" mass="190622">MSASFGSEDNPSTEREAKQIIRRIASLRGNIDTEDEIEISKTKPEWQAQYRAEKADARADYARFTKFVSQEVFSSPFRFILEILQNADDAEYSPETIPCLTFRVGPQELLIESNQEDFTVANVKAICATNESSKTGNDGTTGEKGTGFKSVFGIATVVHIQSGFWSFRFEHRRGQNGIGMVTPLWTDPELLPHNVRTRFRLQYHHQPKQNFLEDLAEEFEKIPDSLLFATRQVTMLKIVFEGVAGRQYSVLFERQGSVEEGEFRITRCTFKQGEQSEPVTQEAIFKVHQATIFNLPPRTVEALPAGEVRNDNESEIILGFQVDDDNNPIVPELGQYTFAFLPIERLAYMPFLVQGNFILDATRQKIVKGKDWNTALLHGIVQTFCEAVEDCVETNDVEPDDVEPDDVEPDDPLYFGWVLFLPLTPSDQFWEPLPTLLKDLILEKRLFVSAQATLKLLSDLRNLPASFFHEEEPLLRDTPEDVFLSGGYEPEHISILKAIGLLDLSDEEMLERVEWDLRDKKCSSLYNTDLGDNWHTSFMMLIEELWRDSNCDRKRLQRLKIIPLSNDKWRSLESSSSIFNPFAVQEDSVQIQIPKNLRLKLLHPKAYWDAERRSAYACFGISDCKPELLVQKVLDSHLDEFEGDLEDAVAHFEILFWYQGLQPNLRTSSKQRLELWAFDERERSKESHMLFFPSEEKYGASQLLSCTDHEELGEYGFIHERYMKSRMNQHVRKGNSWLNWLSNCAGVRWFPALVVDGPSSKDLNPVFELVARDNPSMLVPALQRHWSSYRDEDWRAVVQNLEELEALCCGCVTKPLKDTVLPTQNILTMCQELNLEGEISILELPDSPMNDADDLWDFLHNFGVVCQVNLKFYLAALQAVRTLDAQANDIQGTYSKICKGISDIAGDNDMEFLQESFESNPSILVPGISQDDPPAWCTLNDCVWDGPSGLQSKRVLKHKYGPSREMHRLFVDLLNMKNATYEDITAELWDLCERDDVASIAAEQILRTFTEFYASLSELIKQEQDESSSIQYIRENFEEGSLIYIPENSTEQRGWRSVEECVWSAESSLPERTALASVYPDLEEFFVDIIGIPLLTLELLVSELIKAAGCEEKDATTIKGLMKDVGHALAANEDAELPKEDLQNLKKSRFLPIRLPDQDDWKFKKSTEEIFINDHPRYGHIFRKKVDMLDFSCAELPSLHHLFARLNMQRRYLSAHVQVETEVGGGTPNEVLSAHIKRRAYAFSCCAIYYHSPKYANKATHVHELLMEAQVLLCQEISTKLSIFWGGELVEEESERAVVKVDTTNGLEIYVPRNEEDLFSCYYTELPAMLMEVLGISKTNVPQAEKLIYRILNDETKSPENIMGDEDIPNYEWVERRDVTEHLSIRRPGWANEELQHATAQTNGEAPHEDDRALEMGGSPVAPVFVNIYQEVAAREQYRIALQLVIQQARGAWSLASLHQEIDQIDTLETGSTLGSRGHGSPWVTDNKAWIGAAGELYIFERLRGLDISDFTDDNWKSRIRHHVRILDEYRELPDWHDREIADIMCSDSSGAIAKFLIDNTSHNYPGWLSRVSSSSQLVNYLIEVKATPERCGTPFYVSSHQYGLMRKHASTGSRPPSVVTIYALVRVYNVFSDNIGVQVYIDPWHLRDSILEFKADEYIVRDTGGR</sequence>
<dbReference type="OrthoDB" id="1262810at2759"/>
<evidence type="ECO:0008006" key="3">
    <source>
        <dbReference type="Google" id="ProtNLM"/>
    </source>
</evidence>
<organism evidence="1 2">
    <name type="scientific">Exophiala xenobiotica</name>
    <dbReference type="NCBI Taxonomy" id="348802"/>
    <lineage>
        <taxon>Eukaryota</taxon>
        <taxon>Fungi</taxon>
        <taxon>Dikarya</taxon>
        <taxon>Ascomycota</taxon>
        <taxon>Pezizomycotina</taxon>
        <taxon>Eurotiomycetes</taxon>
        <taxon>Chaetothyriomycetidae</taxon>
        <taxon>Chaetothyriales</taxon>
        <taxon>Herpotrichiellaceae</taxon>
        <taxon>Exophiala</taxon>
    </lineage>
</organism>